<organism evidence="1 2">
    <name type="scientific">Cohnella abietis</name>
    <dbReference type="NCBI Taxonomy" id="2507935"/>
    <lineage>
        <taxon>Bacteria</taxon>
        <taxon>Bacillati</taxon>
        <taxon>Bacillota</taxon>
        <taxon>Bacilli</taxon>
        <taxon>Bacillales</taxon>
        <taxon>Paenibacillaceae</taxon>
        <taxon>Cohnella</taxon>
    </lineage>
</organism>
<evidence type="ECO:0008006" key="3">
    <source>
        <dbReference type="Google" id="ProtNLM"/>
    </source>
</evidence>
<protein>
    <recommendedName>
        <fullName evidence="3">Butirosin biosynthesis protein H N-terminal domain-containing protein</fullName>
    </recommendedName>
</protein>
<dbReference type="OrthoDB" id="8065844at2"/>
<dbReference type="EMBL" id="AP019400">
    <property type="protein sequence ID" value="BBI30833.1"/>
    <property type="molecule type" value="Genomic_DNA"/>
</dbReference>
<evidence type="ECO:0000313" key="1">
    <source>
        <dbReference type="EMBL" id="BBI30833.1"/>
    </source>
</evidence>
<sequence length="312" mass="35475">MFAYVGNGAYCYANSTSMLLDSIGEQVSPSLIEVLSGVGLGAVWFDVDNMMYFSNGIPHLGVSKALDILGFTYNECSGTDENGMVEQISEELRKNPIMLGPLDMGFLSYMPNHQYLHGCDHYVLAFWLEDGWVRLHDPAGYPYATLPVSDLIDASKTNRLQYRFYPSDLAFHYWAAPMRQRQRTSNDLYREAVLYFREVYLNADRIALEHGWKTGINAITALQRHVQGEKIDPGLQGHLTHFAFQVGARRALNYSEFFQSENPKLSELKLMQSEMFGSCHSLAVRGDYHGLGEAVRRLGEFEQQFRECLFSE</sequence>
<reference evidence="1 2" key="1">
    <citation type="submission" date="2019-01" db="EMBL/GenBank/DDBJ databases">
        <title>Complete genome sequence of Cohnella hallensis HS21 isolated from Korean fir (Abies koreana) rhizospheric soil.</title>
        <authorList>
            <person name="Jiang L."/>
            <person name="Kang S.W."/>
            <person name="Kim S."/>
            <person name="Jung J."/>
            <person name="Kim C.Y."/>
            <person name="Kim D.H."/>
            <person name="Kim S.W."/>
            <person name="Lee J."/>
        </authorList>
    </citation>
    <scope>NUCLEOTIDE SEQUENCE [LARGE SCALE GENOMIC DNA]</scope>
    <source>
        <strain evidence="1 2">HS21</strain>
    </source>
</reference>
<dbReference type="AlphaFoldDB" id="A0A3T1CYA9"/>
<keyword evidence="2" id="KW-1185">Reference proteome</keyword>
<dbReference type="KEGG" id="cohn:KCTCHS21_02320"/>
<dbReference type="Proteomes" id="UP000289856">
    <property type="component" value="Chromosome"/>
</dbReference>
<dbReference type="RefSeq" id="WP_130604753.1">
    <property type="nucleotide sequence ID" value="NZ_AP019400.1"/>
</dbReference>
<name>A0A3T1CYA9_9BACL</name>
<accession>A0A3T1CYA9</accession>
<gene>
    <name evidence="1" type="primary">yobF</name>
    <name evidence="1" type="ORF">KCTCHS21_02320</name>
</gene>
<evidence type="ECO:0000313" key="2">
    <source>
        <dbReference type="Proteomes" id="UP000289856"/>
    </source>
</evidence>
<proteinExistence type="predicted"/>